<evidence type="ECO:0000256" key="1">
    <source>
        <dbReference type="SAM" id="MobiDB-lite"/>
    </source>
</evidence>
<keyword evidence="3" id="KW-1185">Reference proteome</keyword>
<reference evidence="2" key="1">
    <citation type="journal article" date="2023" name="Mol. Biol. Evol.">
        <title>Third-Generation Sequencing Reveals the Adaptive Role of the Epigenome in Three Deep-Sea Polychaetes.</title>
        <authorList>
            <person name="Perez M."/>
            <person name="Aroh O."/>
            <person name="Sun Y."/>
            <person name="Lan Y."/>
            <person name="Juniper S.K."/>
            <person name="Young C.R."/>
            <person name="Angers B."/>
            <person name="Qian P.Y."/>
        </authorList>
    </citation>
    <scope>NUCLEOTIDE SEQUENCE</scope>
    <source>
        <strain evidence="2">P08H-3</strain>
    </source>
</reference>
<sequence length="135" mass="14518">MVRVLSLPSGSLGQRGSGHHQCTDGHLYQKILIFSTSMISSTVAATRLPPTHHTLSQHGKYRKASQIAQRLAALASEATGTQFDFRQLQLLEDEWKGASVVAADNQSDISVVDADNANVQPDAFVVGVAVQRFCG</sequence>
<organism evidence="2 3">
    <name type="scientific">Paralvinella palmiformis</name>
    <dbReference type="NCBI Taxonomy" id="53620"/>
    <lineage>
        <taxon>Eukaryota</taxon>
        <taxon>Metazoa</taxon>
        <taxon>Spiralia</taxon>
        <taxon>Lophotrochozoa</taxon>
        <taxon>Annelida</taxon>
        <taxon>Polychaeta</taxon>
        <taxon>Sedentaria</taxon>
        <taxon>Canalipalpata</taxon>
        <taxon>Terebellida</taxon>
        <taxon>Terebelliformia</taxon>
        <taxon>Alvinellidae</taxon>
        <taxon>Paralvinella</taxon>
    </lineage>
</organism>
<feature type="region of interest" description="Disordered" evidence="1">
    <location>
        <begin position="1"/>
        <end position="20"/>
    </location>
</feature>
<gene>
    <name evidence="2" type="ORF">LSH36_983g00099</name>
</gene>
<comment type="caution">
    <text evidence="2">The sequence shown here is derived from an EMBL/GenBank/DDBJ whole genome shotgun (WGS) entry which is preliminary data.</text>
</comment>
<evidence type="ECO:0000313" key="3">
    <source>
        <dbReference type="Proteomes" id="UP001208570"/>
    </source>
</evidence>
<protein>
    <submittedName>
        <fullName evidence="2">Uncharacterized protein</fullName>
    </submittedName>
</protein>
<name>A0AAD9MTA9_9ANNE</name>
<evidence type="ECO:0000313" key="2">
    <source>
        <dbReference type="EMBL" id="KAK2142224.1"/>
    </source>
</evidence>
<proteinExistence type="predicted"/>
<dbReference type="EMBL" id="JAODUP010000983">
    <property type="protein sequence ID" value="KAK2142224.1"/>
    <property type="molecule type" value="Genomic_DNA"/>
</dbReference>
<accession>A0AAD9MTA9</accession>
<dbReference type="AlphaFoldDB" id="A0AAD9MTA9"/>
<dbReference type="Proteomes" id="UP001208570">
    <property type="component" value="Unassembled WGS sequence"/>
</dbReference>